<organism evidence="1 2">
    <name type="scientific">Artomyces pyxidatus</name>
    <dbReference type="NCBI Taxonomy" id="48021"/>
    <lineage>
        <taxon>Eukaryota</taxon>
        <taxon>Fungi</taxon>
        <taxon>Dikarya</taxon>
        <taxon>Basidiomycota</taxon>
        <taxon>Agaricomycotina</taxon>
        <taxon>Agaricomycetes</taxon>
        <taxon>Russulales</taxon>
        <taxon>Auriscalpiaceae</taxon>
        <taxon>Artomyces</taxon>
    </lineage>
</organism>
<protein>
    <submittedName>
        <fullName evidence="1">Uncharacterized protein</fullName>
    </submittedName>
</protein>
<keyword evidence="2" id="KW-1185">Reference proteome</keyword>
<gene>
    <name evidence="1" type="ORF">BV25DRAFT_1843471</name>
</gene>
<dbReference type="EMBL" id="MU277360">
    <property type="protein sequence ID" value="KAI0054704.1"/>
    <property type="molecule type" value="Genomic_DNA"/>
</dbReference>
<reference evidence="1" key="2">
    <citation type="journal article" date="2022" name="New Phytol.">
        <title>Evolutionary transition to the ectomycorrhizal habit in the genomes of a hyperdiverse lineage of mushroom-forming fungi.</title>
        <authorList>
            <person name="Looney B."/>
            <person name="Miyauchi S."/>
            <person name="Morin E."/>
            <person name="Drula E."/>
            <person name="Courty P.E."/>
            <person name="Kohler A."/>
            <person name="Kuo A."/>
            <person name="LaButti K."/>
            <person name="Pangilinan J."/>
            <person name="Lipzen A."/>
            <person name="Riley R."/>
            <person name="Andreopoulos W."/>
            <person name="He G."/>
            <person name="Johnson J."/>
            <person name="Nolan M."/>
            <person name="Tritt A."/>
            <person name="Barry K.W."/>
            <person name="Grigoriev I.V."/>
            <person name="Nagy L.G."/>
            <person name="Hibbett D."/>
            <person name="Henrissat B."/>
            <person name="Matheny P.B."/>
            <person name="Labbe J."/>
            <person name="Martin F.M."/>
        </authorList>
    </citation>
    <scope>NUCLEOTIDE SEQUENCE</scope>
    <source>
        <strain evidence="1">HHB10654</strain>
    </source>
</reference>
<sequence length="244" mass="26442">MKEGSTIITAGEGIAEFSQHARKPKIRMPPASRRLGCPSYSSIFLTVWRGNDPKIGCILNTERLSSIRSATETRHNDWMRRAVICTYVNLGDGLTDKHYPDSDDSFGQDAQEGYSRVGAPPGTYDVLPVTAGCFPQMTSSFELRRVDAKVRAYDCPAKLDESVAADGARALRARHKAPAEQHTFNLIGAGSDWDESNRKLARVAIASPERTPSGLGRTDVGVRGAAGTRALHEVKVKDAVEGGV</sequence>
<accession>A0ACB8SEE7</accession>
<dbReference type="Proteomes" id="UP000814140">
    <property type="component" value="Unassembled WGS sequence"/>
</dbReference>
<comment type="caution">
    <text evidence="1">The sequence shown here is derived from an EMBL/GenBank/DDBJ whole genome shotgun (WGS) entry which is preliminary data.</text>
</comment>
<evidence type="ECO:0000313" key="1">
    <source>
        <dbReference type="EMBL" id="KAI0054704.1"/>
    </source>
</evidence>
<evidence type="ECO:0000313" key="2">
    <source>
        <dbReference type="Proteomes" id="UP000814140"/>
    </source>
</evidence>
<proteinExistence type="predicted"/>
<name>A0ACB8SEE7_9AGAM</name>
<reference evidence="1" key="1">
    <citation type="submission" date="2021-03" db="EMBL/GenBank/DDBJ databases">
        <authorList>
            <consortium name="DOE Joint Genome Institute"/>
            <person name="Ahrendt S."/>
            <person name="Looney B.P."/>
            <person name="Miyauchi S."/>
            <person name="Morin E."/>
            <person name="Drula E."/>
            <person name="Courty P.E."/>
            <person name="Chicoki N."/>
            <person name="Fauchery L."/>
            <person name="Kohler A."/>
            <person name="Kuo A."/>
            <person name="Labutti K."/>
            <person name="Pangilinan J."/>
            <person name="Lipzen A."/>
            <person name="Riley R."/>
            <person name="Andreopoulos W."/>
            <person name="He G."/>
            <person name="Johnson J."/>
            <person name="Barry K.W."/>
            <person name="Grigoriev I.V."/>
            <person name="Nagy L."/>
            <person name="Hibbett D."/>
            <person name="Henrissat B."/>
            <person name="Matheny P.B."/>
            <person name="Labbe J."/>
            <person name="Martin F."/>
        </authorList>
    </citation>
    <scope>NUCLEOTIDE SEQUENCE</scope>
    <source>
        <strain evidence="1">HHB10654</strain>
    </source>
</reference>